<sequence length="273" mass="31088">MAQFITDRPMEIYSSSGVCLTSLQALKICYSNILAGLHQKAVCVASEFISPTLVSRFYDPEYEETQDNPDKDPYMAFEKDFLRFMLSDGAGAVFVQDHPVGGSSLKIEWIEMTSYANELPTCMFMGAELTADGRMRSWKEFTPEEIKTRGTILLKQDIRQLKKYIIKYWVNHIEEVLDKHNIKAEEVSYVIPHVSSMFFYEKLNDEISTRGIALTKEKWFTNLTSVGNIGSAAIYVALDELMKTKNLNQGEKILLLVPESGRFSYGTVLLRIV</sequence>
<dbReference type="GO" id="GO:0033818">
    <property type="term" value="F:beta-ketoacyl-acyl-carrier-protein synthase III activity"/>
    <property type="evidence" value="ECO:0007669"/>
    <property type="project" value="UniProtKB-EC"/>
</dbReference>
<protein>
    <submittedName>
        <fullName evidence="4">3-oxoacyl-[acyl-carrier-protein] synthase 3</fullName>
        <ecNumber evidence="4">2.3.1.180</ecNumber>
    </submittedName>
</protein>
<gene>
    <name evidence="4" type="primary">fabH_1</name>
    <name evidence="4" type="ORF">NCTC11632_00650</name>
</gene>
<dbReference type="AlphaFoldDB" id="A0A379E7L7"/>
<accession>A0A379E7L7</accession>
<feature type="domain" description="Beta-ketoacyl-[acyl-carrier-protein] synthase III C-terminal" evidence="3">
    <location>
        <begin position="177"/>
        <end position="271"/>
    </location>
</feature>
<evidence type="ECO:0000256" key="2">
    <source>
        <dbReference type="ARBA" id="ARBA00023315"/>
    </source>
</evidence>
<dbReference type="GO" id="GO:0044550">
    <property type="term" value="P:secondary metabolite biosynthetic process"/>
    <property type="evidence" value="ECO:0007669"/>
    <property type="project" value="TreeGrafter"/>
</dbReference>
<dbReference type="Proteomes" id="UP000254156">
    <property type="component" value="Unassembled WGS sequence"/>
</dbReference>
<name>A0A379E7L7_9PORP</name>
<dbReference type="PANTHER" id="PTHR34069">
    <property type="entry name" value="3-OXOACYL-[ACYL-CARRIER-PROTEIN] SYNTHASE 3"/>
    <property type="match status" value="1"/>
</dbReference>
<organism evidence="4 5">
    <name type="scientific">Porphyromonas macacae</name>
    <dbReference type="NCBI Taxonomy" id="28115"/>
    <lineage>
        <taxon>Bacteria</taxon>
        <taxon>Pseudomonadati</taxon>
        <taxon>Bacteroidota</taxon>
        <taxon>Bacteroidia</taxon>
        <taxon>Bacteroidales</taxon>
        <taxon>Porphyromonadaceae</taxon>
        <taxon>Porphyromonas</taxon>
    </lineage>
</organism>
<dbReference type="Pfam" id="PF08541">
    <property type="entry name" value="ACP_syn_III_C"/>
    <property type="match status" value="1"/>
</dbReference>
<dbReference type="InterPro" id="IPR016039">
    <property type="entry name" value="Thiolase-like"/>
</dbReference>
<dbReference type="EMBL" id="UGTF01000002">
    <property type="protein sequence ID" value="SUB88579.1"/>
    <property type="molecule type" value="Genomic_DNA"/>
</dbReference>
<dbReference type="SUPFAM" id="SSF53901">
    <property type="entry name" value="Thiolase-like"/>
    <property type="match status" value="2"/>
</dbReference>
<dbReference type="InterPro" id="IPR013747">
    <property type="entry name" value="ACP_syn_III_C"/>
</dbReference>
<reference evidence="4 5" key="1">
    <citation type="submission" date="2018-06" db="EMBL/GenBank/DDBJ databases">
        <authorList>
            <consortium name="Pathogen Informatics"/>
            <person name="Doyle S."/>
        </authorList>
    </citation>
    <scope>NUCLEOTIDE SEQUENCE [LARGE SCALE GENOMIC DNA]</scope>
    <source>
        <strain evidence="4 5">NCTC11632</strain>
    </source>
</reference>
<dbReference type="EC" id="2.3.1.180" evidence="4"/>
<evidence type="ECO:0000313" key="4">
    <source>
        <dbReference type="EMBL" id="SUB88579.1"/>
    </source>
</evidence>
<evidence type="ECO:0000256" key="1">
    <source>
        <dbReference type="ARBA" id="ARBA00022679"/>
    </source>
</evidence>
<dbReference type="Gene3D" id="3.40.47.10">
    <property type="match status" value="2"/>
</dbReference>
<evidence type="ECO:0000313" key="5">
    <source>
        <dbReference type="Proteomes" id="UP000254156"/>
    </source>
</evidence>
<keyword evidence="1 4" id="KW-0808">Transferase</keyword>
<evidence type="ECO:0000259" key="3">
    <source>
        <dbReference type="Pfam" id="PF08541"/>
    </source>
</evidence>
<proteinExistence type="predicted"/>
<keyword evidence="2 4" id="KW-0012">Acyltransferase</keyword>
<dbReference type="PANTHER" id="PTHR34069:SF2">
    <property type="entry name" value="BETA-KETOACYL-[ACYL-CARRIER-PROTEIN] SYNTHASE III"/>
    <property type="match status" value="1"/>
</dbReference>